<feature type="transmembrane region" description="Helical" evidence="19">
    <location>
        <begin position="659"/>
        <end position="682"/>
    </location>
</feature>
<dbReference type="PANTHER" id="PTHR24365">
    <property type="entry name" value="TOLL-LIKE RECEPTOR"/>
    <property type="match status" value="1"/>
</dbReference>
<dbReference type="InterPro" id="IPR003591">
    <property type="entry name" value="Leu-rich_rpt_typical-subtyp"/>
</dbReference>
<dbReference type="GO" id="GO:0005886">
    <property type="term" value="C:plasma membrane"/>
    <property type="evidence" value="ECO:0007669"/>
    <property type="project" value="TreeGrafter"/>
</dbReference>
<feature type="chain" id="PRO_5001985901" description="Toll-like receptor 5" evidence="20">
    <location>
        <begin position="21"/>
        <end position="883"/>
    </location>
</feature>
<dbReference type="PANTHER" id="PTHR24365:SF525">
    <property type="entry name" value="TOLL-LIKE RECEPTOR 5"/>
    <property type="match status" value="1"/>
</dbReference>
<evidence type="ECO:0000256" key="18">
    <source>
        <dbReference type="ARBA" id="ARBA00072833"/>
    </source>
</evidence>
<evidence type="ECO:0000256" key="20">
    <source>
        <dbReference type="SAM" id="SignalP"/>
    </source>
</evidence>
<dbReference type="SUPFAM" id="SSF52058">
    <property type="entry name" value="L domain-like"/>
    <property type="match status" value="2"/>
</dbReference>
<dbReference type="InterPro" id="IPR001611">
    <property type="entry name" value="Leu-rich_rpt"/>
</dbReference>
<keyword evidence="9" id="KW-0391">Immunity</keyword>
<keyword evidence="6 19" id="KW-0812">Transmembrane</keyword>
<dbReference type="InterPro" id="IPR017241">
    <property type="entry name" value="Toll-like_receptor"/>
</dbReference>
<dbReference type="PIRSF" id="PIRSF037595">
    <property type="entry name" value="Toll-like_receptor"/>
    <property type="match status" value="1"/>
</dbReference>
<keyword evidence="11 19" id="KW-0472">Membrane</keyword>
<dbReference type="GO" id="GO:0002224">
    <property type="term" value="P:toll-like receptor signaling pathway"/>
    <property type="evidence" value="ECO:0007669"/>
    <property type="project" value="InterPro"/>
</dbReference>
<dbReference type="SMART" id="SM00082">
    <property type="entry name" value="LRRCT"/>
    <property type="match status" value="1"/>
</dbReference>
<dbReference type="InterPro" id="IPR035897">
    <property type="entry name" value="Toll_tir_struct_dom_sf"/>
</dbReference>
<dbReference type="InterPro" id="IPR000483">
    <property type="entry name" value="Cys-rich_flank_reg_C"/>
</dbReference>
<evidence type="ECO:0000313" key="22">
    <source>
        <dbReference type="EMBL" id="CEF90216.1"/>
    </source>
</evidence>
<keyword evidence="5" id="KW-0433">Leucine-rich repeat</keyword>
<evidence type="ECO:0000256" key="10">
    <source>
        <dbReference type="ARBA" id="ARBA00022989"/>
    </source>
</evidence>
<dbReference type="SUPFAM" id="SSF52200">
    <property type="entry name" value="Toll/Interleukin receptor TIR domain"/>
    <property type="match status" value="1"/>
</dbReference>
<dbReference type="FunFam" id="3.80.10.10:FF:000365">
    <property type="entry name" value="Toll-like receptor 5"/>
    <property type="match status" value="1"/>
</dbReference>
<evidence type="ECO:0000256" key="15">
    <source>
        <dbReference type="ARBA" id="ARBA00023198"/>
    </source>
</evidence>
<dbReference type="Pfam" id="PF13855">
    <property type="entry name" value="LRR_8"/>
    <property type="match status" value="3"/>
</dbReference>
<dbReference type="Gene3D" id="3.40.50.10140">
    <property type="entry name" value="Toll/interleukin-1 receptor homology (TIR) domain"/>
    <property type="match status" value="1"/>
</dbReference>
<evidence type="ECO:0000259" key="21">
    <source>
        <dbReference type="PROSITE" id="PS50104"/>
    </source>
</evidence>
<evidence type="ECO:0000256" key="1">
    <source>
        <dbReference type="ARBA" id="ARBA00004479"/>
    </source>
</evidence>
<name>A0A0A1IW14_CORMN</name>
<dbReference type="EMBL" id="LN610593">
    <property type="protein sequence ID" value="CEF90216.1"/>
    <property type="molecule type" value="mRNA"/>
</dbReference>
<comment type="similarity">
    <text evidence="2">Belongs to the Toll-like receptor family.</text>
</comment>
<keyword evidence="12" id="KW-1015">Disulfide bond</keyword>
<keyword evidence="7 20" id="KW-0732">Signal</keyword>
<dbReference type="AlphaFoldDB" id="A0A0A1IW14"/>
<keyword evidence="14" id="KW-0325">Glycoprotein</keyword>
<dbReference type="FunFam" id="3.40.50.10140:FF:000001">
    <property type="entry name" value="Toll-like receptor 2"/>
    <property type="match status" value="1"/>
</dbReference>
<accession>A0A0A1IW14</accession>
<dbReference type="SMART" id="SM00255">
    <property type="entry name" value="TIR"/>
    <property type="match status" value="1"/>
</dbReference>
<evidence type="ECO:0000256" key="6">
    <source>
        <dbReference type="ARBA" id="ARBA00022692"/>
    </source>
</evidence>
<protein>
    <recommendedName>
        <fullName evidence="18">Toll-like receptor 5</fullName>
    </recommendedName>
</protein>
<dbReference type="GO" id="GO:0006954">
    <property type="term" value="P:inflammatory response"/>
    <property type="evidence" value="ECO:0007669"/>
    <property type="project" value="UniProtKB-KW"/>
</dbReference>
<dbReference type="GO" id="GO:0045087">
    <property type="term" value="P:innate immune response"/>
    <property type="evidence" value="ECO:0007669"/>
    <property type="project" value="UniProtKB-KW"/>
</dbReference>
<evidence type="ECO:0000256" key="3">
    <source>
        <dbReference type="ARBA" id="ARBA00022553"/>
    </source>
</evidence>
<comment type="subcellular location">
    <subcellularLocation>
        <location evidence="1">Membrane</location>
        <topology evidence="1">Single-pass type I membrane protein</topology>
    </subcellularLocation>
</comment>
<evidence type="ECO:0000256" key="16">
    <source>
        <dbReference type="ARBA" id="ARBA00057507"/>
    </source>
</evidence>
<proteinExistence type="evidence at transcript level"/>
<evidence type="ECO:0000256" key="4">
    <source>
        <dbReference type="ARBA" id="ARBA00022588"/>
    </source>
</evidence>
<organism evidence="22">
    <name type="scientific">Coregonus maraena</name>
    <name type="common">Maraena whitefish</name>
    <name type="synonym">Salmo maraena</name>
    <dbReference type="NCBI Taxonomy" id="674131"/>
    <lineage>
        <taxon>Eukaryota</taxon>
        <taxon>Metazoa</taxon>
        <taxon>Chordata</taxon>
        <taxon>Craniata</taxon>
        <taxon>Vertebrata</taxon>
        <taxon>Euteleostomi</taxon>
        <taxon>Actinopterygii</taxon>
        <taxon>Neopterygii</taxon>
        <taxon>Teleostei</taxon>
        <taxon>Protacanthopterygii</taxon>
        <taxon>Salmoniformes</taxon>
        <taxon>Salmonidae</taxon>
        <taxon>Coregoninae</taxon>
        <taxon>Coregonus</taxon>
    </lineage>
</organism>
<evidence type="ECO:0000256" key="2">
    <source>
        <dbReference type="ARBA" id="ARBA00009634"/>
    </source>
</evidence>
<dbReference type="SMART" id="SM00365">
    <property type="entry name" value="LRR_SD22"/>
    <property type="match status" value="6"/>
</dbReference>
<comment type="function">
    <text evidence="16">Pattern recognition receptor (PRR) located on the cell surface that participates in the activation of innate immunity and inflammatory response. Recognizes small molecular motifs named pathogen-associated molecular pattern (PAMPs) expressed by pathogens and microbe-associated molecular patterns (MAMPs) usually expressed by resident microbiota. Upon ligand binding such as bacterial flagellins, recruits intracellular adapter proteins MYD88 and TRIF leading to NF-kappa-B activation, cytokine secretion and induction of the inflammatory response. Plays thereby an important role in the relationship between the intestinal epithelium and enteric microbes and contributes to the gut microbiota composition throughout life.</text>
</comment>
<dbReference type="FunFam" id="3.80.10.10:FF:000306">
    <property type="entry name" value="Toll-like receptor 5"/>
    <property type="match status" value="1"/>
</dbReference>
<comment type="subunit">
    <text evidence="17">Homodimer. Interacts with MYD88 (via TIR domain). Interacts with TICAM1 (via TIR domain). Interacts with UNC93B1; this interaction is essential for proper TLR5 localization to the plasma membrane.</text>
</comment>
<reference evidence="22" key="1">
    <citation type="journal article" date="2016" name="Fish Shellfish Immunol.">
        <title>Toll-like receptors in maraena whitefish: Evolutionary relationship among salmonid fishes and patterns of response to Aeromonas salmonicida.</title>
        <authorList>
            <person name="Altmann S"/>
            <person name="Korytar T"/>
            <person name="Kaczmarzyk D"/>
            <person name="Nipkow M"/>
            <person name="Kuhn C"/>
            <person name="Goldammer T"/>
            <person name="Rebl A"/>
        </authorList>
    </citation>
    <scope>NUCLEOTIDE SEQUENCE</scope>
    <source>
        <tissue evidence="22">Liver</tissue>
    </source>
</reference>
<evidence type="ECO:0000256" key="14">
    <source>
        <dbReference type="ARBA" id="ARBA00023180"/>
    </source>
</evidence>
<dbReference type="InterPro" id="IPR000157">
    <property type="entry name" value="TIR_dom"/>
</dbReference>
<feature type="domain" description="TIR" evidence="21">
    <location>
        <begin position="710"/>
        <end position="855"/>
    </location>
</feature>
<keyword evidence="8" id="KW-0677">Repeat</keyword>
<evidence type="ECO:0000256" key="7">
    <source>
        <dbReference type="ARBA" id="ARBA00022729"/>
    </source>
</evidence>
<evidence type="ECO:0000256" key="13">
    <source>
        <dbReference type="ARBA" id="ARBA00023170"/>
    </source>
</evidence>
<evidence type="ECO:0000256" key="12">
    <source>
        <dbReference type="ARBA" id="ARBA00023157"/>
    </source>
</evidence>
<dbReference type="InterPro" id="IPR032675">
    <property type="entry name" value="LRR_dom_sf"/>
</dbReference>
<evidence type="ECO:0000256" key="9">
    <source>
        <dbReference type="ARBA" id="ARBA00022859"/>
    </source>
</evidence>
<keyword evidence="15" id="KW-0395">Inflammatory response</keyword>
<keyword evidence="4" id="KW-0399">Innate immunity</keyword>
<evidence type="ECO:0000256" key="19">
    <source>
        <dbReference type="SAM" id="Phobius"/>
    </source>
</evidence>
<dbReference type="GO" id="GO:0004888">
    <property type="term" value="F:transmembrane signaling receptor activity"/>
    <property type="evidence" value="ECO:0007669"/>
    <property type="project" value="InterPro"/>
</dbReference>
<gene>
    <name evidence="22" type="primary">TLR5m</name>
</gene>
<dbReference type="PROSITE" id="PS50104">
    <property type="entry name" value="TIR"/>
    <property type="match status" value="1"/>
</dbReference>
<evidence type="ECO:0000256" key="5">
    <source>
        <dbReference type="ARBA" id="ARBA00022614"/>
    </source>
</evidence>
<evidence type="ECO:0000256" key="17">
    <source>
        <dbReference type="ARBA" id="ARBA00062299"/>
    </source>
</evidence>
<keyword evidence="10 19" id="KW-1133">Transmembrane helix</keyword>
<dbReference type="Gene3D" id="3.80.10.10">
    <property type="entry name" value="Ribonuclease Inhibitor"/>
    <property type="match status" value="3"/>
</dbReference>
<sequence length="883" mass="100721">MMRNLILLAIFEVYLQVVKCTPKCPIYGSIAACTSQSLYQVPALPPYITIVYMRDNYISEINETSFSGLEGLKELDLSWQQVNGLIIRTNTFQRLANLAVLYLGSNRGLQIEPDAFVGLSNLRALSLYMCDLTESILQGDYLRPLVSLETLDLYGNQVKIIQPALFFVNITDFQELNVTLNQMESICEEDLLGFQGKHFRFLNLNSLYLYSMTPYGFDWKRCGNPFRNMSMETLDLSSNGFNVDKAKLFFNAIQGTKIHHLILEHSTMGKSFGFANVKDPDRQTFEGLKNSGVKILDLSKCFIFTLQYAVFSPLREVQDITIAQNKINQIDRGAFFGLENLQKLNLSHNLIGEIYSYTFDNLPNILELDLSYNHIGALGYHAFTGLPNLQVLDLTGNSIRELGTYGYLAPLPNIQLLRLADNKITSLEGLSDFANSTIILNVQNNRLSNLEDIYTVLAKLMRIEHLWYGNNLIHWCTLNNNISVPAVNSLKLLELRNIALQMIWAQGKCMNVFENLGKLLSLDLSFNSLLALPDGIFKGLISLEEMDLQFNSLTYLQPGIFPESLKTVDLSYNFLVSPDPAAFHSLSWINLYRNRFHCDCFLVDFLTWLNGTNVTFPDPGVNEFSCEFPSDLHGISLLNYSSVILCKKDDERLVQELRLSLFIGCTALIILITVGTIVFARLRGFLFKVYKKVTSRILEGPRKDPPAGGPRYDAYICFSNNDYKWVETALLNRLDSQLAEQNVLRCCFEVRDFIPGEDHLSNIRDAIWGSRKTVCIVSKEFLKDGWCLEAFTLAQSRMLEELRDVLIMVVVGKVPHYRLMKHKAIRTFAQKREYLQWPEDPQDIKWFYEKLMSKILKDRKVKKNTAKDNNGDITLVNMTEVGT</sequence>
<keyword evidence="13" id="KW-0675">Receptor</keyword>
<dbReference type="Pfam" id="PF01582">
    <property type="entry name" value="TIR"/>
    <property type="match status" value="1"/>
</dbReference>
<dbReference type="SMART" id="SM00369">
    <property type="entry name" value="LRR_TYP"/>
    <property type="match status" value="9"/>
</dbReference>
<feature type="signal peptide" evidence="20">
    <location>
        <begin position="1"/>
        <end position="20"/>
    </location>
</feature>
<dbReference type="PROSITE" id="PS51450">
    <property type="entry name" value="LRR"/>
    <property type="match status" value="3"/>
</dbReference>
<evidence type="ECO:0000256" key="8">
    <source>
        <dbReference type="ARBA" id="ARBA00022737"/>
    </source>
</evidence>
<keyword evidence="3" id="KW-0597">Phosphoprotein</keyword>
<evidence type="ECO:0000256" key="11">
    <source>
        <dbReference type="ARBA" id="ARBA00023136"/>
    </source>
</evidence>